<dbReference type="GO" id="GO:0080155">
    <property type="term" value="P:regulation of double fertilization forming a zygote and endosperm"/>
    <property type="evidence" value="ECO:0007669"/>
    <property type="project" value="UniProtKB-ARBA"/>
</dbReference>
<comment type="similarity">
    <text evidence="8">Belongs to the plant egg cell-secreted peptide family.</text>
</comment>
<evidence type="ECO:0000256" key="3">
    <source>
        <dbReference type="ARBA" id="ARBA00022525"/>
    </source>
</evidence>
<keyword evidence="4 9" id="KW-0732">Signal</keyword>
<feature type="domain" description="Prolamin-like" evidence="10">
    <location>
        <begin position="43"/>
        <end position="107"/>
    </location>
</feature>
<evidence type="ECO:0000256" key="5">
    <source>
        <dbReference type="ARBA" id="ARBA00023279"/>
    </source>
</evidence>
<comment type="subcellular location">
    <subcellularLocation>
        <location evidence="1">Cytoplasmic vesicle</location>
    </subcellularLocation>
    <subcellularLocation>
        <location evidence="2">Secreted</location>
    </subcellularLocation>
</comment>
<evidence type="ECO:0000256" key="8">
    <source>
        <dbReference type="ARBA" id="ARBA00034484"/>
    </source>
</evidence>
<feature type="signal peptide" evidence="9">
    <location>
        <begin position="1"/>
        <end position="20"/>
    </location>
</feature>
<evidence type="ECO:0000256" key="4">
    <source>
        <dbReference type="ARBA" id="ARBA00022729"/>
    </source>
</evidence>
<name>A0AAD3S926_NEPGR</name>
<evidence type="ECO:0000313" key="12">
    <source>
        <dbReference type="Proteomes" id="UP001279734"/>
    </source>
</evidence>
<proteinExistence type="inferred from homology"/>
<dbReference type="GO" id="GO:0009567">
    <property type="term" value="P:double fertilization forming a zygote and endosperm"/>
    <property type="evidence" value="ECO:0007669"/>
    <property type="project" value="InterPro"/>
</dbReference>
<dbReference type="InterPro" id="IPR008502">
    <property type="entry name" value="Prolamin-like"/>
</dbReference>
<keyword evidence="6" id="KW-0968">Cytoplasmic vesicle</keyword>
<gene>
    <name evidence="11" type="ORF">Nepgr_008508</name>
</gene>
<dbReference type="PANTHER" id="PTHR35293">
    <property type="entry name" value="EGG CELL-SECRETED PROTEIN 1.5"/>
    <property type="match status" value="1"/>
</dbReference>
<comment type="function">
    <text evidence="7">Involved in the regulation of gamete interactions during the double fertilization and to prevent multiple-pollen tube attraction; mediates the redistribution of the gamete fusogen HAP2/GCS1 to the cell surface after secretion upon sperm arrival.</text>
</comment>
<evidence type="ECO:0000256" key="9">
    <source>
        <dbReference type="SAM" id="SignalP"/>
    </source>
</evidence>
<comment type="caution">
    <text evidence="11">The sequence shown here is derived from an EMBL/GenBank/DDBJ whole genome shotgun (WGS) entry which is preliminary data.</text>
</comment>
<keyword evidence="3" id="KW-0964">Secreted</keyword>
<dbReference type="GO" id="GO:2000008">
    <property type="term" value="P:regulation of protein localization to cell surface"/>
    <property type="evidence" value="ECO:0007669"/>
    <property type="project" value="UniProtKB-ARBA"/>
</dbReference>
<dbReference type="InterPro" id="IPR044711">
    <property type="entry name" value="EC11-15"/>
</dbReference>
<evidence type="ECO:0000259" key="10">
    <source>
        <dbReference type="Pfam" id="PF05617"/>
    </source>
</evidence>
<dbReference type="EMBL" id="BSYO01000006">
    <property type="protein sequence ID" value="GMH06668.1"/>
    <property type="molecule type" value="Genomic_DNA"/>
</dbReference>
<evidence type="ECO:0000256" key="6">
    <source>
        <dbReference type="ARBA" id="ARBA00023329"/>
    </source>
</evidence>
<accession>A0AAD3S926</accession>
<sequence length="122" mass="12797">MASKNVLLMLTAMALLMANAASIRDAITLPTANDNKPGLDIANCWNALAEIRQCSNEIIGFFLNGAAEIGAPCCNAIDVISHNCWPTMLSSLGYSDEQGHLLEGFCDKSTAAPAAAPIAMNV</sequence>
<keyword evidence="12" id="KW-1185">Reference proteome</keyword>
<dbReference type="AlphaFoldDB" id="A0AAD3S926"/>
<dbReference type="Pfam" id="PF05617">
    <property type="entry name" value="Prolamin_like"/>
    <property type="match status" value="1"/>
</dbReference>
<organism evidence="11 12">
    <name type="scientific">Nepenthes gracilis</name>
    <name type="common">Slender pitcher plant</name>
    <dbReference type="NCBI Taxonomy" id="150966"/>
    <lineage>
        <taxon>Eukaryota</taxon>
        <taxon>Viridiplantae</taxon>
        <taxon>Streptophyta</taxon>
        <taxon>Embryophyta</taxon>
        <taxon>Tracheophyta</taxon>
        <taxon>Spermatophyta</taxon>
        <taxon>Magnoliopsida</taxon>
        <taxon>eudicotyledons</taxon>
        <taxon>Gunneridae</taxon>
        <taxon>Pentapetalae</taxon>
        <taxon>Caryophyllales</taxon>
        <taxon>Nepenthaceae</taxon>
        <taxon>Nepenthes</taxon>
    </lineage>
</organism>
<dbReference type="Proteomes" id="UP001279734">
    <property type="component" value="Unassembled WGS sequence"/>
</dbReference>
<evidence type="ECO:0000256" key="7">
    <source>
        <dbReference type="ARBA" id="ARBA00034457"/>
    </source>
</evidence>
<evidence type="ECO:0000313" key="11">
    <source>
        <dbReference type="EMBL" id="GMH06668.1"/>
    </source>
</evidence>
<dbReference type="GO" id="GO:0031410">
    <property type="term" value="C:cytoplasmic vesicle"/>
    <property type="evidence" value="ECO:0007669"/>
    <property type="project" value="UniProtKB-SubCell"/>
</dbReference>
<dbReference type="PANTHER" id="PTHR35293:SF10">
    <property type="entry name" value="EGG CELL-SECRETED PROTEIN 1.2-RELATED"/>
    <property type="match status" value="1"/>
</dbReference>
<dbReference type="GO" id="GO:0005576">
    <property type="term" value="C:extracellular region"/>
    <property type="evidence" value="ECO:0007669"/>
    <property type="project" value="UniProtKB-SubCell"/>
</dbReference>
<evidence type="ECO:0000256" key="1">
    <source>
        <dbReference type="ARBA" id="ARBA00004541"/>
    </source>
</evidence>
<reference evidence="11" key="1">
    <citation type="submission" date="2023-05" db="EMBL/GenBank/DDBJ databases">
        <title>Nepenthes gracilis genome sequencing.</title>
        <authorList>
            <person name="Fukushima K."/>
        </authorList>
    </citation>
    <scope>NUCLEOTIDE SEQUENCE</scope>
    <source>
        <strain evidence="11">SING2019-196</strain>
    </source>
</reference>
<keyword evidence="5" id="KW-0278">Fertilization</keyword>
<protein>
    <recommendedName>
        <fullName evidence="10">Prolamin-like domain-containing protein</fullName>
    </recommendedName>
</protein>
<feature type="chain" id="PRO_5042072958" description="Prolamin-like domain-containing protein" evidence="9">
    <location>
        <begin position="21"/>
        <end position="122"/>
    </location>
</feature>
<evidence type="ECO:0000256" key="2">
    <source>
        <dbReference type="ARBA" id="ARBA00004613"/>
    </source>
</evidence>